<dbReference type="GO" id="GO:0005179">
    <property type="term" value="F:hormone activity"/>
    <property type="evidence" value="ECO:0007669"/>
    <property type="project" value="InterPro"/>
</dbReference>
<evidence type="ECO:0000259" key="3">
    <source>
        <dbReference type="SMART" id="SM00078"/>
    </source>
</evidence>
<evidence type="ECO:0000256" key="1">
    <source>
        <dbReference type="ARBA" id="ARBA00009034"/>
    </source>
</evidence>
<sequence length="48" mass="5543">PHTGELCGLEEHLWKVLSGREKPKVKRGIVEQCCHRPCSINHLEDYCN</sequence>
<dbReference type="STRING" id="28743.ENSCVAP00000030679"/>
<protein>
    <recommendedName>
        <fullName evidence="3">Insulin-like domain-containing protein</fullName>
    </recommendedName>
</protein>
<proteinExistence type="inferred from homology"/>
<dbReference type="GO" id="GO:0005576">
    <property type="term" value="C:extracellular region"/>
    <property type="evidence" value="ECO:0007669"/>
    <property type="project" value="UniProtKB-SubCell"/>
</dbReference>
<dbReference type="Ensembl" id="ENSCVAT00000024806.1">
    <property type="protein sequence ID" value="ENSCVAP00000030679.1"/>
    <property type="gene ID" value="ENSCVAG00000019393.1"/>
</dbReference>
<dbReference type="Gene3D" id="1.10.100.10">
    <property type="entry name" value="Insulin-like"/>
    <property type="match status" value="1"/>
</dbReference>
<reference evidence="4" key="2">
    <citation type="submission" date="2025-09" db="UniProtKB">
        <authorList>
            <consortium name="Ensembl"/>
        </authorList>
    </citation>
    <scope>IDENTIFICATION</scope>
</reference>
<dbReference type="Proteomes" id="UP000265020">
    <property type="component" value="Unassembled WGS sequence"/>
</dbReference>
<dbReference type="PROSITE" id="PS00262">
    <property type="entry name" value="INSULIN"/>
    <property type="match status" value="1"/>
</dbReference>
<keyword evidence="2" id="KW-0964">Secreted</keyword>
<dbReference type="InterPro" id="IPR022353">
    <property type="entry name" value="Insulin_CS"/>
</dbReference>
<dbReference type="AlphaFoldDB" id="A0A3Q2EG18"/>
<comment type="subcellular location">
    <subcellularLocation>
        <location evidence="2">Secreted</location>
    </subcellularLocation>
</comment>
<organism evidence="4 5">
    <name type="scientific">Cyprinodon variegatus</name>
    <name type="common">Sheepshead minnow</name>
    <dbReference type="NCBI Taxonomy" id="28743"/>
    <lineage>
        <taxon>Eukaryota</taxon>
        <taxon>Metazoa</taxon>
        <taxon>Chordata</taxon>
        <taxon>Craniata</taxon>
        <taxon>Vertebrata</taxon>
        <taxon>Euteleostomi</taxon>
        <taxon>Actinopterygii</taxon>
        <taxon>Neopterygii</taxon>
        <taxon>Teleostei</taxon>
        <taxon>Neoteleostei</taxon>
        <taxon>Acanthomorphata</taxon>
        <taxon>Ovalentaria</taxon>
        <taxon>Atherinomorphae</taxon>
        <taxon>Cyprinodontiformes</taxon>
        <taxon>Cyprinodontidae</taxon>
        <taxon>Cyprinodon</taxon>
    </lineage>
</organism>
<evidence type="ECO:0000313" key="4">
    <source>
        <dbReference type="Ensembl" id="ENSCVAP00000030679.1"/>
    </source>
</evidence>
<dbReference type="Pfam" id="PF00049">
    <property type="entry name" value="Insulin"/>
    <property type="match status" value="1"/>
</dbReference>
<evidence type="ECO:0000313" key="5">
    <source>
        <dbReference type="Proteomes" id="UP000265020"/>
    </source>
</evidence>
<dbReference type="SMART" id="SM00078">
    <property type="entry name" value="IlGF"/>
    <property type="match status" value="1"/>
</dbReference>
<dbReference type="SUPFAM" id="SSF56994">
    <property type="entry name" value="Insulin-like"/>
    <property type="match status" value="1"/>
</dbReference>
<feature type="domain" description="Insulin-like" evidence="3">
    <location>
        <begin position="4"/>
        <end position="47"/>
    </location>
</feature>
<accession>A0A3Q2EG18</accession>
<dbReference type="InterPro" id="IPR036438">
    <property type="entry name" value="Insulin-like_sf"/>
</dbReference>
<keyword evidence="5" id="KW-1185">Reference proteome</keyword>
<name>A0A3Q2EG18_CYPVA</name>
<reference evidence="4" key="1">
    <citation type="submission" date="2025-08" db="UniProtKB">
        <authorList>
            <consortium name="Ensembl"/>
        </authorList>
    </citation>
    <scope>IDENTIFICATION</scope>
</reference>
<comment type="similarity">
    <text evidence="1 2">Belongs to the insulin family.</text>
</comment>
<evidence type="ECO:0000256" key="2">
    <source>
        <dbReference type="RuleBase" id="RU000406"/>
    </source>
</evidence>
<dbReference type="InterPro" id="IPR016179">
    <property type="entry name" value="Insulin-like"/>
</dbReference>